<proteinExistence type="predicted"/>
<reference evidence="2" key="1">
    <citation type="journal article" date="2021" name="bioRxiv">
        <title>Whole Genome Assembly and Annotation of Northern Wild Rice, Zizania palustris L., Supports a Whole Genome Duplication in the Zizania Genus.</title>
        <authorList>
            <person name="Haas M."/>
            <person name="Kono T."/>
            <person name="Macchietto M."/>
            <person name="Millas R."/>
            <person name="McGilp L."/>
            <person name="Shao M."/>
            <person name="Duquette J."/>
            <person name="Hirsch C.N."/>
            <person name="Kimball J."/>
        </authorList>
    </citation>
    <scope>NUCLEOTIDE SEQUENCE</scope>
    <source>
        <tissue evidence="2">Fresh leaf tissue</tissue>
    </source>
</reference>
<keyword evidence="3" id="KW-1185">Reference proteome</keyword>
<reference evidence="2" key="2">
    <citation type="submission" date="2021-02" db="EMBL/GenBank/DDBJ databases">
        <authorList>
            <person name="Kimball J.A."/>
            <person name="Haas M.W."/>
            <person name="Macchietto M."/>
            <person name="Kono T."/>
            <person name="Duquette J."/>
            <person name="Shao M."/>
        </authorList>
    </citation>
    <scope>NUCLEOTIDE SEQUENCE</scope>
    <source>
        <tissue evidence="2">Fresh leaf tissue</tissue>
    </source>
</reference>
<protein>
    <submittedName>
        <fullName evidence="2">Uncharacterized protein</fullName>
    </submittedName>
</protein>
<evidence type="ECO:0000256" key="1">
    <source>
        <dbReference type="SAM" id="MobiDB-lite"/>
    </source>
</evidence>
<sequence>MRSVEAKARRRGVPGQRVAPWGGVMHRDVGWRHDGVVRNDARQGGAMAGRCKTGWCAAPRQGGVGRHDEEWHADTI</sequence>
<feature type="region of interest" description="Disordered" evidence="1">
    <location>
        <begin position="1"/>
        <end position="21"/>
    </location>
</feature>
<name>A0A8J5SGB7_ZIZPA</name>
<evidence type="ECO:0000313" key="3">
    <source>
        <dbReference type="Proteomes" id="UP000729402"/>
    </source>
</evidence>
<comment type="caution">
    <text evidence="2">The sequence shown here is derived from an EMBL/GenBank/DDBJ whole genome shotgun (WGS) entry which is preliminary data.</text>
</comment>
<dbReference type="EMBL" id="JAAALK010000284">
    <property type="protein sequence ID" value="KAG8068022.1"/>
    <property type="molecule type" value="Genomic_DNA"/>
</dbReference>
<evidence type="ECO:0000313" key="2">
    <source>
        <dbReference type="EMBL" id="KAG8068022.1"/>
    </source>
</evidence>
<organism evidence="2 3">
    <name type="scientific">Zizania palustris</name>
    <name type="common">Northern wild rice</name>
    <dbReference type="NCBI Taxonomy" id="103762"/>
    <lineage>
        <taxon>Eukaryota</taxon>
        <taxon>Viridiplantae</taxon>
        <taxon>Streptophyta</taxon>
        <taxon>Embryophyta</taxon>
        <taxon>Tracheophyta</taxon>
        <taxon>Spermatophyta</taxon>
        <taxon>Magnoliopsida</taxon>
        <taxon>Liliopsida</taxon>
        <taxon>Poales</taxon>
        <taxon>Poaceae</taxon>
        <taxon>BOP clade</taxon>
        <taxon>Oryzoideae</taxon>
        <taxon>Oryzeae</taxon>
        <taxon>Zizaniinae</taxon>
        <taxon>Zizania</taxon>
    </lineage>
</organism>
<accession>A0A8J5SGB7</accession>
<dbReference type="Proteomes" id="UP000729402">
    <property type="component" value="Unassembled WGS sequence"/>
</dbReference>
<gene>
    <name evidence="2" type="ORF">GUJ93_ZPchr0005g15125</name>
</gene>
<dbReference type="AlphaFoldDB" id="A0A8J5SGB7"/>